<dbReference type="InterPro" id="IPR000014">
    <property type="entry name" value="PAS"/>
</dbReference>
<sequence length="398" mass="43974">MKYLDPALRDTVDDLYDNAPCGYLATWPDGKIAGVNATLLNWLESTREDLLDKQFGDLLTAGGRIHYETHFAPLLFSVGEFDSVALDLVSSTGERLPMFVTGNVRRNEDGEPVLVRITAIDARERRAYERELVEERRRAEREHERAQVLVSTLQRSLLPPKLLPPRGLDADAYYHTASWDDVSGDFYDMFPLSEDSWGFFLGDVCGKGSDAAVVTSLTRYTLRAAAVYDSDPVKVLHNLDTVLNQEFDQADARFCTVIYGTLSRRDGGFDVQLASGGHPPALLLKADGSVRYVETPGGQLVGILPNARFVATECRLEPGDTFVLYTDGLTEARTGRGRERYDDHGALLEFARRHAPNTPSGIVADLKTLMESFDSGLEDDAAVMAFGMPVQEPDSSTP</sequence>
<proteinExistence type="predicted"/>
<dbReference type="SUPFAM" id="SSF55785">
    <property type="entry name" value="PYP-like sensor domain (PAS domain)"/>
    <property type="match status" value="1"/>
</dbReference>
<dbReference type="InterPro" id="IPR001932">
    <property type="entry name" value="PPM-type_phosphatase-like_dom"/>
</dbReference>
<dbReference type="AlphaFoldDB" id="A0A177YMT5"/>
<dbReference type="EMBL" id="LVHI01000002">
    <property type="protein sequence ID" value="OAK56926.1"/>
    <property type="molecule type" value="Genomic_DNA"/>
</dbReference>
<evidence type="ECO:0000256" key="1">
    <source>
        <dbReference type="ARBA" id="ARBA00022801"/>
    </source>
</evidence>
<feature type="domain" description="PPM-type phosphatase" evidence="3">
    <location>
        <begin position="168"/>
        <end position="388"/>
    </location>
</feature>
<keyword evidence="1" id="KW-0378">Hydrolase</keyword>
<keyword evidence="4" id="KW-0418">Kinase</keyword>
<feature type="coiled-coil region" evidence="2">
    <location>
        <begin position="125"/>
        <end position="156"/>
    </location>
</feature>
<evidence type="ECO:0000259" key="3">
    <source>
        <dbReference type="SMART" id="SM00331"/>
    </source>
</evidence>
<accession>A0A177YMT5</accession>
<dbReference type="CDD" id="cd00130">
    <property type="entry name" value="PAS"/>
    <property type="match status" value="1"/>
</dbReference>
<dbReference type="Gene3D" id="3.30.450.20">
    <property type="entry name" value="PAS domain"/>
    <property type="match status" value="1"/>
</dbReference>
<dbReference type="GO" id="GO:0016791">
    <property type="term" value="F:phosphatase activity"/>
    <property type="evidence" value="ECO:0007669"/>
    <property type="project" value="TreeGrafter"/>
</dbReference>
<organism evidence="4 5">
    <name type="scientific">Rhodococcoides kyotonense</name>
    <dbReference type="NCBI Taxonomy" id="398843"/>
    <lineage>
        <taxon>Bacteria</taxon>
        <taxon>Bacillati</taxon>
        <taxon>Actinomycetota</taxon>
        <taxon>Actinomycetes</taxon>
        <taxon>Mycobacteriales</taxon>
        <taxon>Nocardiaceae</taxon>
        <taxon>Rhodococcoides</taxon>
    </lineage>
</organism>
<dbReference type="SMART" id="SM00331">
    <property type="entry name" value="PP2C_SIG"/>
    <property type="match status" value="1"/>
</dbReference>
<dbReference type="Pfam" id="PF07228">
    <property type="entry name" value="SpoIIE"/>
    <property type="match status" value="1"/>
</dbReference>
<evidence type="ECO:0000313" key="4">
    <source>
        <dbReference type="EMBL" id="OAK56926.1"/>
    </source>
</evidence>
<evidence type="ECO:0000256" key="2">
    <source>
        <dbReference type="SAM" id="Coils"/>
    </source>
</evidence>
<comment type="caution">
    <text evidence="4">The sequence shown here is derived from an EMBL/GenBank/DDBJ whole genome shotgun (WGS) entry which is preliminary data.</text>
</comment>
<dbReference type="GO" id="GO:0016301">
    <property type="term" value="F:kinase activity"/>
    <property type="evidence" value="ECO:0007669"/>
    <property type="project" value="UniProtKB-KW"/>
</dbReference>
<reference evidence="4 5" key="1">
    <citation type="submission" date="2016-03" db="EMBL/GenBank/DDBJ databases">
        <title>Genome sequence of Rhodococcus kyotonensis KB10.</title>
        <authorList>
            <person name="Jeong H."/>
            <person name="Hong C.E."/>
            <person name="Jo S.H."/>
            <person name="Park J.M."/>
        </authorList>
    </citation>
    <scope>NUCLEOTIDE SEQUENCE [LARGE SCALE GENOMIC DNA]</scope>
    <source>
        <strain evidence="4 5">KB10</strain>
    </source>
</reference>
<keyword evidence="5" id="KW-1185">Reference proteome</keyword>
<dbReference type="InterPro" id="IPR036457">
    <property type="entry name" value="PPM-type-like_dom_sf"/>
</dbReference>
<name>A0A177YMT5_9NOCA</name>
<dbReference type="PANTHER" id="PTHR43156">
    <property type="entry name" value="STAGE II SPORULATION PROTEIN E-RELATED"/>
    <property type="match status" value="1"/>
</dbReference>
<dbReference type="SUPFAM" id="SSF81606">
    <property type="entry name" value="PP2C-like"/>
    <property type="match status" value="1"/>
</dbReference>
<dbReference type="Gene3D" id="3.60.40.10">
    <property type="entry name" value="PPM-type phosphatase domain"/>
    <property type="match status" value="1"/>
</dbReference>
<keyword evidence="2" id="KW-0175">Coiled coil</keyword>
<dbReference type="InterPro" id="IPR052016">
    <property type="entry name" value="Bact_Sigma-Reg"/>
</dbReference>
<gene>
    <name evidence="4" type="ORF">A3K89_15050</name>
</gene>
<dbReference type="PANTHER" id="PTHR43156:SF2">
    <property type="entry name" value="STAGE II SPORULATION PROTEIN E"/>
    <property type="match status" value="1"/>
</dbReference>
<dbReference type="RefSeq" id="WP_068421155.1">
    <property type="nucleotide sequence ID" value="NZ_LVHI01000002.1"/>
</dbReference>
<evidence type="ECO:0000313" key="5">
    <source>
        <dbReference type="Proteomes" id="UP000077519"/>
    </source>
</evidence>
<keyword evidence="4" id="KW-0808">Transferase</keyword>
<dbReference type="InterPro" id="IPR035965">
    <property type="entry name" value="PAS-like_dom_sf"/>
</dbReference>
<dbReference type="Proteomes" id="UP000077519">
    <property type="component" value="Unassembled WGS sequence"/>
</dbReference>
<protein>
    <submittedName>
        <fullName evidence="4">Histidine kinase</fullName>
    </submittedName>
</protein>